<accession>A0A1I2AIJ3</accession>
<evidence type="ECO:0000313" key="1">
    <source>
        <dbReference type="EMBL" id="SFE43599.1"/>
    </source>
</evidence>
<sequence length="512" mass="55483">MTRRSTRRGRDVAVLLDDFGHRLPAVAAVETAGRERGPFTALVSRRGPRGRGRGRAAAMAPLSVWRMTSEQTPVVWPLIAASGLPPTGAQMGIDLLSGGAFYCDPVGWVTDDAIPVTNPNVVVFGKPGRGKSATVKAFALRMLAYGYRTLVLGDTKDEYEPLCRALGVQPFVIGHGLSARVNPLAFGPLGHGWDRLGAAEARRREAIMFARWLVLLRGLVGSQHVSFGPVEETAVGEALRLLTGYRSGATRLIEPTIPQLWRALDEPPDELVAGCRYADRRHFLDATRTLRDALGSLVKGSLAGLFDDHTSIEVDWRAPIQSLSLSRLEPLGDQAVGIALTCLNSWGQAMREIADPGDLRIVIRDETWRQMRLGAEAMKSLDANLRLSRRDADVQILLAHKPSDMLTAGDASSQAVAIARDLLHLCDVKVLHGQDQAVADELATMLGLTPIAQRVVTGWAIAGKGRALWLVGDRAFKVQTVLTSPELALTDTNEALTAIPRELRNPEMGRPA</sequence>
<dbReference type="STRING" id="1798228.SAMN05216574_103332"/>
<keyword evidence="2" id="KW-1185">Reference proteome</keyword>
<dbReference type="RefSeq" id="WP_092195854.1">
    <property type="nucleotide sequence ID" value="NZ_FOND01000003.1"/>
</dbReference>
<gene>
    <name evidence="1" type="ORF">SAMN05216574_103332</name>
</gene>
<name>A0A1I2AIJ3_9ACTN</name>
<dbReference type="Gene3D" id="3.40.50.300">
    <property type="entry name" value="P-loop containing nucleotide triphosphate hydrolases"/>
    <property type="match status" value="2"/>
</dbReference>
<evidence type="ECO:0008006" key="3">
    <source>
        <dbReference type="Google" id="ProtNLM"/>
    </source>
</evidence>
<protein>
    <recommendedName>
        <fullName evidence="3">AAA-like domain-containing protein</fullName>
    </recommendedName>
</protein>
<dbReference type="InterPro" id="IPR027417">
    <property type="entry name" value="P-loop_NTPase"/>
</dbReference>
<dbReference type="OrthoDB" id="9804380at2"/>
<dbReference type="EMBL" id="FOND01000003">
    <property type="protein sequence ID" value="SFE43599.1"/>
    <property type="molecule type" value="Genomic_DNA"/>
</dbReference>
<dbReference type="SUPFAM" id="SSF52540">
    <property type="entry name" value="P-loop containing nucleoside triphosphate hydrolases"/>
    <property type="match status" value="1"/>
</dbReference>
<proteinExistence type="predicted"/>
<reference evidence="2" key="1">
    <citation type="submission" date="2016-10" db="EMBL/GenBank/DDBJ databases">
        <authorList>
            <person name="Varghese N."/>
            <person name="Submissions S."/>
        </authorList>
    </citation>
    <scope>NUCLEOTIDE SEQUENCE [LARGE SCALE GENOMIC DNA]</scope>
    <source>
        <strain evidence="2">DSM 46838</strain>
    </source>
</reference>
<dbReference type="AlphaFoldDB" id="A0A1I2AIJ3"/>
<organism evidence="1 2">
    <name type="scientific">Blastococcus tunisiensis</name>
    <dbReference type="NCBI Taxonomy" id="1798228"/>
    <lineage>
        <taxon>Bacteria</taxon>
        <taxon>Bacillati</taxon>
        <taxon>Actinomycetota</taxon>
        <taxon>Actinomycetes</taxon>
        <taxon>Geodermatophilales</taxon>
        <taxon>Geodermatophilaceae</taxon>
        <taxon>Blastococcus</taxon>
    </lineage>
</organism>
<dbReference type="Proteomes" id="UP000198589">
    <property type="component" value="Unassembled WGS sequence"/>
</dbReference>
<evidence type="ECO:0000313" key="2">
    <source>
        <dbReference type="Proteomes" id="UP000198589"/>
    </source>
</evidence>